<evidence type="ECO:0000313" key="9">
    <source>
        <dbReference type="Proteomes" id="UP000216035"/>
    </source>
</evidence>
<feature type="signal peptide" evidence="7">
    <location>
        <begin position="1"/>
        <end position="29"/>
    </location>
</feature>
<keyword evidence="3 7" id="KW-0732">Signal</keyword>
<dbReference type="Gene3D" id="3.30.1360.150">
    <property type="match status" value="1"/>
</dbReference>
<name>A0A255ZZP4_9FLAO</name>
<gene>
    <name evidence="8" type="ORF">CHX27_03680</name>
</gene>
<dbReference type="SUPFAM" id="SSF53649">
    <property type="entry name" value="Alkaline phosphatase-like"/>
    <property type="match status" value="1"/>
</dbReference>
<dbReference type="NCBIfam" id="NF042991">
    <property type="entry name" value="alk_phos_PafA"/>
    <property type="match status" value="1"/>
</dbReference>
<feature type="binding site" evidence="6">
    <location>
        <begin position="166"/>
        <end position="168"/>
    </location>
    <ligand>
        <name>substrate</name>
    </ligand>
</feature>
<proteinExistence type="predicted"/>
<feature type="active site" description="Phosphothreonine intermediate" evidence="5">
    <location>
        <position position="83"/>
    </location>
</feature>
<dbReference type="EMBL" id="NOXX01000154">
    <property type="protein sequence ID" value="OYQ46916.1"/>
    <property type="molecule type" value="Genomic_DNA"/>
</dbReference>
<sequence>MNKNVSHKFHSKPFVWALLLVTTFFSAKAQDRPKLVVGIVVDQMKTEYLYRFANDFGSGGFKRLTSNGFTFYNAHFNYMPTYTGPGHASVYTGTTPRFHGIVGNDWYNKSIKKNMYCTDDASVRTLGAGDEAEGKMSPKNLKATTITDELKLSTNFRGKVIGMSMKDRGAILPAGHFADCAFWYSKTGAFISSTFYRNELPAWATKFNDEKHFLKYVQNDWNPLKPLAQYDESLADENPYEGKIFKANTATFPYDLKSMYEKSGAQILRALPFGNDLLTDFALAAIDAEQLGKDNHTDFLAISYSATDYVGHITGPRSIELQDTYVRLDASLEKLLKYLDEKVGKGQYLVFLTADHAGAENPVFLKDHKYEVENVSSKDFVNKLEAFGLATFGEDVIANCSNQNIFFDKDALAGTGISLTDAKNKVRDFVMKESWVLRVYTEEEILASSGSDPYLQLIANGYDTKQNGELVILESPGTLEDHTTGTTHGSVFSYDTHVPIIFFGKGITAGKSHEKCVTTEIAPTLAQLLQLSLPNATNAEVLEALFKN</sequence>
<protein>
    <submittedName>
        <fullName evidence="8">Alkaline phosphatase</fullName>
    </submittedName>
</protein>
<feature type="binding site" evidence="6">
    <location>
        <position position="104"/>
    </location>
    <ligand>
        <name>substrate</name>
    </ligand>
</feature>
<evidence type="ECO:0000256" key="5">
    <source>
        <dbReference type="PIRSR" id="PIRSR031924-50"/>
    </source>
</evidence>
<comment type="caution">
    <text evidence="8">The sequence shown here is derived from an EMBL/GenBank/DDBJ whole genome shotgun (WGS) entry which is preliminary data.</text>
</comment>
<evidence type="ECO:0000256" key="7">
    <source>
        <dbReference type="SAM" id="SignalP"/>
    </source>
</evidence>
<evidence type="ECO:0000313" key="8">
    <source>
        <dbReference type="EMBL" id="OYQ46916.1"/>
    </source>
</evidence>
<keyword evidence="2 4" id="KW-0479">Metal-binding</keyword>
<dbReference type="OrthoDB" id="9766127at2"/>
<keyword evidence="9" id="KW-1185">Reference proteome</keyword>
<dbReference type="PIRSF" id="PIRSF031924">
    <property type="entry name" value="Pi-irrepressible_AP"/>
    <property type="match status" value="1"/>
</dbReference>
<evidence type="ECO:0000256" key="2">
    <source>
        <dbReference type="ARBA" id="ARBA00022723"/>
    </source>
</evidence>
<dbReference type="InterPro" id="IPR002591">
    <property type="entry name" value="Phosphodiest/P_Trfase"/>
</dbReference>
<dbReference type="Gene3D" id="3.40.720.10">
    <property type="entry name" value="Alkaline Phosphatase, subunit A"/>
    <property type="match status" value="1"/>
</dbReference>
<dbReference type="GO" id="GO:0004035">
    <property type="term" value="F:alkaline phosphatase activity"/>
    <property type="evidence" value="ECO:0007669"/>
    <property type="project" value="InterPro"/>
</dbReference>
<dbReference type="PANTHER" id="PTHR10151">
    <property type="entry name" value="ECTONUCLEOTIDE PYROPHOSPHATASE/PHOSPHODIESTERASE"/>
    <property type="match status" value="1"/>
</dbReference>
<dbReference type="PANTHER" id="PTHR10151:SF120">
    <property type="entry name" value="BIS(5'-ADENOSYL)-TRIPHOSPHATASE"/>
    <property type="match status" value="1"/>
</dbReference>
<dbReference type="AlphaFoldDB" id="A0A255ZZP4"/>
<accession>A0A255ZZP4</accession>
<organism evidence="8 9">
    <name type="scientific">Flavobacterium aurantiibacter</name>
    <dbReference type="NCBI Taxonomy" id="2023067"/>
    <lineage>
        <taxon>Bacteria</taxon>
        <taxon>Pseudomonadati</taxon>
        <taxon>Bacteroidota</taxon>
        <taxon>Flavobacteriia</taxon>
        <taxon>Flavobacteriales</taxon>
        <taxon>Flavobacteriaceae</taxon>
        <taxon>Flavobacterium</taxon>
    </lineage>
</organism>
<keyword evidence="1 5" id="KW-0597">Phosphoprotein</keyword>
<dbReference type="Proteomes" id="UP000216035">
    <property type="component" value="Unassembled WGS sequence"/>
</dbReference>
<dbReference type="Pfam" id="PF01663">
    <property type="entry name" value="Phosphodiest"/>
    <property type="match status" value="1"/>
</dbReference>
<evidence type="ECO:0000256" key="1">
    <source>
        <dbReference type="ARBA" id="ARBA00022553"/>
    </source>
</evidence>
<dbReference type="GO" id="GO:0046872">
    <property type="term" value="F:metal ion binding"/>
    <property type="evidence" value="ECO:0007669"/>
    <property type="project" value="UniProtKB-KW"/>
</dbReference>
<evidence type="ECO:0000256" key="4">
    <source>
        <dbReference type="PIRNR" id="PIRNR031924"/>
    </source>
</evidence>
<dbReference type="InterPro" id="IPR026263">
    <property type="entry name" value="Alkaline_phosphatase_prok"/>
</dbReference>
<feature type="chain" id="PRO_5012310341" evidence="7">
    <location>
        <begin position="30"/>
        <end position="548"/>
    </location>
</feature>
<dbReference type="CDD" id="cd16016">
    <property type="entry name" value="AP-SPAP"/>
    <property type="match status" value="1"/>
</dbReference>
<reference evidence="8 9" key="1">
    <citation type="submission" date="2017-07" db="EMBL/GenBank/DDBJ databases">
        <title>Flavobacterium cyanobacteriorum sp. nov., isolated from cyanobacterial aggregates in a eutrophic lake.</title>
        <authorList>
            <person name="Cai H."/>
        </authorList>
    </citation>
    <scope>NUCLEOTIDE SEQUENCE [LARGE SCALE GENOMIC DNA]</scope>
    <source>
        <strain evidence="8 9">TH167</strain>
    </source>
</reference>
<dbReference type="InterPro" id="IPR017850">
    <property type="entry name" value="Alkaline_phosphatase_core_sf"/>
</dbReference>
<evidence type="ECO:0000256" key="6">
    <source>
        <dbReference type="PIRSR" id="PIRSR031924-51"/>
    </source>
</evidence>
<evidence type="ECO:0000256" key="3">
    <source>
        <dbReference type="ARBA" id="ARBA00022729"/>
    </source>
</evidence>